<evidence type="ECO:0000259" key="1">
    <source>
        <dbReference type="PROSITE" id="PS50181"/>
    </source>
</evidence>
<accession>A0AAN5I4K7</accession>
<name>A0AAN5I4K7_9BILA</name>
<dbReference type="AlphaFoldDB" id="A0AAN5I4K7"/>
<feature type="non-terminal residue" evidence="2">
    <location>
        <position position="365"/>
    </location>
</feature>
<dbReference type="SUPFAM" id="SSF81383">
    <property type="entry name" value="F-box domain"/>
    <property type="match status" value="1"/>
</dbReference>
<dbReference type="InterPro" id="IPR036047">
    <property type="entry name" value="F-box-like_dom_sf"/>
</dbReference>
<proteinExistence type="predicted"/>
<dbReference type="EMBL" id="BTRK01000005">
    <property type="protein sequence ID" value="GMR52003.1"/>
    <property type="molecule type" value="Genomic_DNA"/>
</dbReference>
<dbReference type="Proteomes" id="UP001328107">
    <property type="component" value="Unassembled WGS sequence"/>
</dbReference>
<evidence type="ECO:0000313" key="2">
    <source>
        <dbReference type="EMBL" id="GMR52003.1"/>
    </source>
</evidence>
<keyword evidence="3" id="KW-1185">Reference proteome</keyword>
<sequence>MSAPPSKCTSSAKVSKLASCDCLTNHPKRVFNNEAIIAEEDHLSNLPDDCLLVILQFCDHDELDGASCINQRLYEMTNKSRKNAVKKRWKFLQLVKNGSGEFMLHAQSGEGISLFLFSDRRGNAEASKCSKYQPSEKRLSNFDKYYNSNRSVKSIPTPCCVLKMMRFLLERYTFCELEFVSILIDDTFMDHCEHMSTKLDTFTFTMNRTLFGNNLKLHMQRFTDWMIGMTPEYYNFYLTSITYTGALNEDCLRKLSETASKNGSMLELRVTGDRVNVPIFKIGKDMYGLLVRFDSFYMENAEFEKENVMELIKKRYRRESEGDWTIRVNRRIEKHDIITSLEDDLMYEEKDGDAHEIRFRNAHWQ</sequence>
<comment type="caution">
    <text evidence="2">The sequence shown here is derived from an EMBL/GenBank/DDBJ whole genome shotgun (WGS) entry which is preliminary data.</text>
</comment>
<feature type="domain" description="F-box" evidence="1">
    <location>
        <begin position="40"/>
        <end position="92"/>
    </location>
</feature>
<reference evidence="3" key="1">
    <citation type="submission" date="2022-10" db="EMBL/GenBank/DDBJ databases">
        <title>Genome assembly of Pristionchus species.</title>
        <authorList>
            <person name="Yoshida K."/>
            <person name="Sommer R.J."/>
        </authorList>
    </citation>
    <scope>NUCLEOTIDE SEQUENCE [LARGE SCALE GENOMIC DNA]</scope>
    <source>
        <strain evidence="3">RS5460</strain>
    </source>
</reference>
<gene>
    <name evidence="2" type="ORF">PMAYCL1PPCAC_22198</name>
</gene>
<protein>
    <recommendedName>
        <fullName evidence="1">F-box domain-containing protein</fullName>
    </recommendedName>
</protein>
<dbReference type="InterPro" id="IPR001810">
    <property type="entry name" value="F-box_dom"/>
</dbReference>
<evidence type="ECO:0000313" key="3">
    <source>
        <dbReference type="Proteomes" id="UP001328107"/>
    </source>
</evidence>
<organism evidence="2 3">
    <name type="scientific">Pristionchus mayeri</name>
    <dbReference type="NCBI Taxonomy" id="1317129"/>
    <lineage>
        <taxon>Eukaryota</taxon>
        <taxon>Metazoa</taxon>
        <taxon>Ecdysozoa</taxon>
        <taxon>Nematoda</taxon>
        <taxon>Chromadorea</taxon>
        <taxon>Rhabditida</taxon>
        <taxon>Rhabditina</taxon>
        <taxon>Diplogasteromorpha</taxon>
        <taxon>Diplogasteroidea</taxon>
        <taxon>Neodiplogasteridae</taxon>
        <taxon>Pristionchus</taxon>
    </lineage>
</organism>
<dbReference type="PROSITE" id="PS50181">
    <property type="entry name" value="FBOX"/>
    <property type="match status" value="1"/>
</dbReference>